<dbReference type="PRINTS" id="PR00725">
    <property type="entry name" value="DADACBPTASE1"/>
</dbReference>
<dbReference type="NCBIfam" id="NF008668">
    <property type="entry name" value="PRK11669.1"/>
    <property type="match status" value="1"/>
</dbReference>
<accession>A1K3N5</accession>
<feature type="domain" description="Peptidase S11 D-alanyl-D-alanine carboxypeptidase A N-terminal" evidence="10">
    <location>
        <begin position="22"/>
        <end position="246"/>
    </location>
</feature>
<dbReference type="MEROPS" id="S11.007"/>
<dbReference type="InterPro" id="IPR001967">
    <property type="entry name" value="Peptidase_S11_N"/>
</dbReference>
<dbReference type="eggNOG" id="COG1686">
    <property type="taxonomic scope" value="Bacteria"/>
</dbReference>
<evidence type="ECO:0000256" key="8">
    <source>
        <dbReference type="PIRSR" id="PIRSR618044-2"/>
    </source>
</evidence>
<dbReference type="InterPro" id="IPR012338">
    <property type="entry name" value="Beta-lactam/transpept-like"/>
</dbReference>
<dbReference type="PANTHER" id="PTHR35333">
    <property type="entry name" value="BETA-LACTAMASE"/>
    <property type="match status" value="1"/>
</dbReference>
<dbReference type="SUPFAM" id="SSF56601">
    <property type="entry name" value="beta-lactamase/transpeptidase-like"/>
    <property type="match status" value="1"/>
</dbReference>
<reference evidence="11 12" key="1">
    <citation type="journal article" date="2006" name="Nat. Biotechnol.">
        <title>Complete genome of the mutualistic, N2-fixing grass endophyte Azoarcus sp. strain BH72.</title>
        <authorList>
            <person name="Krause A."/>
            <person name="Ramakumar A."/>
            <person name="Bartels D."/>
            <person name="Battistoni F."/>
            <person name="Bekel T."/>
            <person name="Boch J."/>
            <person name="Boehm M."/>
            <person name="Friedrich F."/>
            <person name="Hurek T."/>
            <person name="Krause L."/>
            <person name="Linke B."/>
            <person name="McHardy A.C."/>
            <person name="Sarkar A."/>
            <person name="Schneiker S."/>
            <person name="Syed A.A."/>
            <person name="Thauer R."/>
            <person name="Vorhoelter F.-J."/>
            <person name="Weidner S."/>
            <person name="Puehler A."/>
            <person name="Reinhold-Hurek B."/>
            <person name="Kaiser O."/>
            <person name="Goesmann A."/>
        </authorList>
    </citation>
    <scope>NUCLEOTIDE SEQUENCE [LARGE SCALE GENOMIC DNA]</scope>
    <source>
        <strain evidence="11 12">BH72</strain>
    </source>
</reference>
<evidence type="ECO:0000256" key="1">
    <source>
        <dbReference type="ARBA" id="ARBA00007164"/>
    </source>
</evidence>
<evidence type="ECO:0000259" key="10">
    <source>
        <dbReference type="Pfam" id="PF00768"/>
    </source>
</evidence>
<keyword evidence="4" id="KW-0133">Cell shape</keyword>
<feature type="active site" evidence="7">
    <location>
        <position position="112"/>
    </location>
</feature>
<keyword evidence="6" id="KW-0961">Cell wall biogenesis/degradation</keyword>
<dbReference type="EMBL" id="AM406670">
    <property type="protein sequence ID" value="CAL93440.1"/>
    <property type="molecule type" value="Genomic_DNA"/>
</dbReference>
<dbReference type="Gene3D" id="3.40.710.10">
    <property type="entry name" value="DD-peptidase/beta-lactamase superfamily"/>
    <property type="match status" value="1"/>
</dbReference>
<gene>
    <name evidence="11" type="primary">pbpG</name>
    <name evidence="11" type="ordered locus">azo0823</name>
</gene>
<comment type="similarity">
    <text evidence="1 9">Belongs to the peptidase S11 family.</text>
</comment>
<dbReference type="InterPro" id="IPR000871">
    <property type="entry name" value="Beta-lactam_class-A"/>
</dbReference>
<dbReference type="Pfam" id="PF00768">
    <property type="entry name" value="Peptidase_S11"/>
    <property type="match status" value="1"/>
</dbReference>
<evidence type="ECO:0000256" key="9">
    <source>
        <dbReference type="RuleBase" id="RU004016"/>
    </source>
</evidence>
<evidence type="ECO:0000256" key="4">
    <source>
        <dbReference type="ARBA" id="ARBA00022960"/>
    </source>
</evidence>
<dbReference type="GO" id="GO:0030655">
    <property type="term" value="P:beta-lactam antibiotic catabolic process"/>
    <property type="evidence" value="ECO:0007669"/>
    <property type="project" value="InterPro"/>
</dbReference>
<keyword evidence="3" id="KW-0378">Hydrolase</keyword>
<keyword evidence="12" id="KW-1185">Reference proteome</keyword>
<dbReference type="GO" id="GO:0008360">
    <property type="term" value="P:regulation of cell shape"/>
    <property type="evidence" value="ECO:0007669"/>
    <property type="project" value="UniProtKB-KW"/>
</dbReference>
<evidence type="ECO:0000256" key="3">
    <source>
        <dbReference type="ARBA" id="ARBA00022801"/>
    </source>
</evidence>
<evidence type="ECO:0000256" key="5">
    <source>
        <dbReference type="ARBA" id="ARBA00022984"/>
    </source>
</evidence>
<keyword evidence="11" id="KW-0121">Carboxypeptidase</keyword>
<keyword evidence="11" id="KW-0645">Protease</keyword>
<dbReference type="GO" id="GO:0046677">
    <property type="term" value="P:response to antibiotic"/>
    <property type="evidence" value="ECO:0007669"/>
    <property type="project" value="InterPro"/>
</dbReference>
<dbReference type="HOGENOM" id="CLU_027070_0_3_4"/>
<sequence length="280" mass="30521">MSLRQNAVIDDDAGELTLDARGNPQLRSAAFYVANQATGEVLLEKNSSTVLPIASITKLMTAMVVLDAGLGLNDELAISDADIDTLKGTGSRLVLGTRLTREEMLRLALMSSENRAASALARHYPGGERAFVEAMNVKARLLGAWDTRYYDSTGLNPANVSSPRDLAKVVSAAATYPLIREFSTTSERFVDIGGRTLRFANTNSLVRSPDWEIAVSKTGYISEAGRCLVMQAWMHHQPVVIVLMDSNGRYTRTADAQRVRKWIDTHAVPHVATAAARRDS</sequence>
<dbReference type="GO" id="GO:0008800">
    <property type="term" value="F:beta-lactamase activity"/>
    <property type="evidence" value="ECO:0007669"/>
    <property type="project" value="InterPro"/>
</dbReference>
<dbReference type="KEGG" id="azo:azo0823"/>
<dbReference type="GO" id="GO:0009252">
    <property type="term" value="P:peptidoglycan biosynthetic process"/>
    <property type="evidence" value="ECO:0007669"/>
    <property type="project" value="UniProtKB-KW"/>
</dbReference>
<dbReference type="Proteomes" id="UP000002588">
    <property type="component" value="Chromosome"/>
</dbReference>
<name>A1K3N5_AZOSB</name>
<evidence type="ECO:0000256" key="6">
    <source>
        <dbReference type="ARBA" id="ARBA00023316"/>
    </source>
</evidence>
<keyword evidence="2" id="KW-0732">Signal</keyword>
<dbReference type="GO" id="GO:0006508">
    <property type="term" value="P:proteolysis"/>
    <property type="evidence" value="ECO:0007669"/>
    <property type="project" value="InterPro"/>
</dbReference>
<evidence type="ECO:0000256" key="2">
    <source>
        <dbReference type="ARBA" id="ARBA00022729"/>
    </source>
</evidence>
<feature type="active site" description="Acyl-ester intermediate" evidence="7">
    <location>
        <position position="55"/>
    </location>
</feature>
<evidence type="ECO:0000256" key="7">
    <source>
        <dbReference type="PIRSR" id="PIRSR618044-1"/>
    </source>
</evidence>
<dbReference type="InterPro" id="IPR018044">
    <property type="entry name" value="Peptidase_S11"/>
</dbReference>
<evidence type="ECO:0000313" key="12">
    <source>
        <dbReference type="Proteomes" id="UP000002588"/>
    </source>
</evidence>
<evidence type="ECO:0000313" key="11">
    <source>
        <dbReference type="EMBL" id="CAL93440.1"/>
    </source>
</evidence>
<feature type="active site" description="Proton acceptor" evidence="7">
    <location>
        <position position="58"/>
    </location>
</feature>
<protein>
    <submittedName>
        <fullName evidence="11">D-alanyl-D-alanine carboxypeptidase</fullName>
    </submittedName>
</protein>
<dbReference type="GO" id="GO:0009002">
    <property type="term" value="F:serine-type D-Ala-D-Ala carboxypeptidase activity"/>
    <property type="evidence" value="ECO:0007669"/>
    <property type="project" value="InterPro"/>
</dbReference>
<proteinExistence type="inferred from homology"/>
<feature type="binding site" evidence="8">
    <location>
        <position position="217"/>
    </location>
    <ligand>
        <name>substrate</name>
    </ligand>
</feature>
<dbReference type="STRING" id="62928.azo0823"/>
<organism evidence="11 12">
    <name type="scientific">Azoarcus sp. (strain BH72)</name>
    <dbReference type="NCBI Taxonomy" id="418699"/>
    <lineage>
        <taxon>Bacteria</taxon>
        <taxon>Pseudomonadati</taxon>
        <taxon>Pseudomonadota</taxon>
        <taxon>Betaproteobacteria</taxon>
        <taxon>Rhodocyclales</taxon>
        <taxon>Zoogloeaceae</taxon>
        <taxon>Azoarcus</taxon>
    </lineage>
</organism>
<dbReference type="PANTHER" id="PTHR35333:SF3">
    <property type="entry name" value="BETA-LACTAMASE-TYPE TRANSPEPTIDASE FOLD CONTAINING PROTEIN"/>
    <property type="match status" value="1"/>
</dbReference>
<dbReference type="GO" id="GO:0071555">
    <property type="term" value="P:cell wall organization"/>
    <property type="evidence" value="ECO:0007669"/>
    <property type="project" value="UniProtKB-KW"/>
</dbReference>
<dbReference type="AlphaFoldDB" id="A1K3N5"/>
<keyword evidence="5" id="KW-0573">Peptidoglycan synthesis</keyword>